<dbReference type="PIRSF" id="PIRSF005536">
    <property type="entry name" value="Agal"/>
    <property type="match status" value="1"/>
</dbReference>
<accession>A0A840PE97</accession>
<sequence length="722" mass="79135">MAIVETIADEGDPHSGASDRGGADGFVHLEASGVGLVLDCRGARLPRVLHWGRALPHATDADLTALALASLPATVPNSLDTPASVTMVPEPATGWFGLPGLLGHRDGRHWSPLFATEHVAVHDRGAEGGEVVVLASDAVCGLSLELRLDLTASGVLRMRAVLRNTASGWYTLDGLVMALPVPSEATELLDFTGRWSRERTPQRRAFSAAAHVRDGRRGRTGSDASFILVAGEKGFGFRSGQVWGVHVGWSGNHRTYAERLPTGESVIGGGELLRSGEVRLAPGASYETPWVYAVHGDGLDEMAARFHRQVRSGHAGPRPVIVNTWEAVYFDHDLGRLKALVDAAAEVGAERFVLDDGWFRGRRDDRAGLGDWYVDEVRWPEGLHPLVEHVRARGMDFGLWVEPEMVNPDSDLARAHPDWIVGAMGRRPPPIRHQQALDLRRPEAYQYILERLDALVSEYRIAFLKWDHNRDLIDADVHGQTTAVYRLMDELRARHPGLEIESCSSGGARVDLGILARTDRVWASDCIDGLERQAIQRWTALLLPPELIGSHVGAARSHTTGRTQSLALRAGTALFGHFGIEWDLTTATDEERTELRRWVELYKRMRGWLHRGVVVRADHPDPALWVHGIVSAERDQALFSVVAMTTGARTQPGRVRIPGLDPHRRYHVHPLAPGDKPGTTALTPNPWLAEGVVVTGEVLAEVGLSAPPLHPEQLLLLHITKA</sequence>
<dbReference type="Gene3D" id="3.20.20.70">
    <property type="entry name" value="Aldolase class I"/>
    <property type="match status" value="1"/>
</dbReference>
<feature type="binding site" evidence="7">
    <location>
        <position position="195"/>
    </location>
    <ligand>
        <name>substrate</name>
    </ligand>
</feature>
<comment type="caution">
    <text evidence="11">The sequence shown here is derived from an EMBL/GenBank/DDBJ whole genome shotgun (WGS) entry which is preliminary data.</text>
</comment>
<evidence type="ECO:0000256" key="2">
    <source>
        <dbReference type="ARBA" id="ARBA00012755"/>
    </source>
</evidence>
<dbReference type="PANTHER" id="PTHR43053:SF3">
    <property type="entry name" value="ALPHA-GALACTOSIDASE C-RELATED"/>
    <property type="match status" value="1"/>
</dbReference>
<proteinExistence type="inferred from homology"/>
<dbReference type="EMBL" id="JACHGN010000018">
    <property type="protein sequence ID" value="MBB5137502.1"/>
    <property type="molecule type" value="Genomic_DNA"/>
</dbReference>
<reference evidence="11 12" key="1">
    <citation type="submission" date="2020-08" db="EMBL/GenBank/DDBJ databases">
        <title>Genomic Encyclopedia of Type Strains, Phase IV (KMG-IV): sequencing the most valuable type-strain genomes for metagenomic binning, comparative biology and taxonomic classification.</title>
        <authorList>
            <person name="Goeker M."/>
        </authorList>
    </citation>
    <scope>NUCLEOTIDE SEQUENCE [LARGE SCALE GENOMIC DNA]</scope>
    <source>
        <strain evidence="11 12">DSM 45615</strain>
    </source>
</reference>
<dbReference type="Pfam" id="PF16874">
    <property type="entry name" value="Glyco_hydro_36C"/>
    <property type="match status" value="1"/>
</dbReference>
<feature type="domain" description="Glycosyl hydrolase family 36 C-terminal" evidence="9">
    <location>
        <begin position="629"/>
        <end position="708"/>
    </location>
</feature>
<dbReference type="EC" id="3.2.1.22" evidence="2 5"/>
<dbReference type="InterPro" id="IPR031705">
    <property type="entry name" value="Glyco_hydro_36_C"/>
</dbReference>
<dbReference type="InterPro" id="IPR038417">
    <property type="entry name" value="Alpga-gal_N_sf"/>
</dbReference>
<evidence type="ECO:0000256" key="6">
    <source>
        <dbReference type="PIRSR" id="PIRSR005536-1"/>
    </source>
</evidence>
<dbReference type="InterPro" id="IPR002252">
    <property type="entry name" value="Glyco_hydro_36"/>
</dbReference>
<feature type="binding site" evidence="7">
    <location>
        <position position="525"/>
    </location>
    <ligand>
        <name>substrate</name>
    </ligand>
</feature>
<dbReference type="GO" id="GO:0016052">
    <property type="term" value="P:carbohydrate catabolic process"/>
    <property type="evidence" value="ECO:0007669"/>
    <property type="project" value="InterPro"/>
</dbReference>
<dbReference type="InterPro" id="IPR013780">
    <property type="entry name" value="Glyco_hydro_b"/>
</dbReference>
<dbReference type="AlphaFoldDB" id="A0A840PE97"/>
<protein>
    <recommendedName>
        <fullName evidence="2 5">Alpha-galactosidase</fullName>
        <ecNumber evidence="2 5">3.2.1.22</ecNumber>
    </recommendedName>
</protein>
<dbReference type="Gene3D" id="2.60.40.1180">
    <property type="entry name" value="Golgi alpha-mannosidase II"/>
    <property type="match status" value="1"/>
</dbReference>
<feature type="active site" description="Proton donor" evidence="6">
    <location>
        <position position="525"/>
    </location>
</feature>
<keyword evidence="3 5" id="KW-0378">Hydrolase</keyword>
<evidence type="ECO:0000313" key="11">
    <source>
        <dbReference type="EMBL" id="MBB5137502.1"/>
    </source>
</evidence>
<dbReference type="InterPro" id="IPR050985">
    <property type="entry name" value="Alpha-glycosidase_related"/>
</dbReference>
<dbReference type="Pfam" id="PF02065">
    <property type="entry name" value="Melibiase"/>
    <property type="match status" value="1"/>
</dbReference>
<dbReference type="Pfam" id="PF16875">
    <property type="entry name" value="Glyco_hydro_36N"/>
    <property type="match status" value="1"/>
</dbReference>
<gene>
    <name evidence="11" type="ORF">HNP84_007254</name>
</gene>
<keyword evidence="12" id="KW-1185">Reference proteome</keyword>
<feature type="binding site" evidence="7">
    <location>
        <position position="503"/>
    </location>
    <ligand>
        <name>substrate</name>
    </ligand>
</feature>
<dbReference type="InterPro" id="IPR017853">
    <property type="entry name" value="GH"/>
</dbReference>
<comment type="catalytic activity">
    <reaction evidence="1 5">
        <text>Hydrolysis of terminal, non-reducing alpha-D-galactose residues in alpha-D-galactosides, including galactose oligosaccharides, galactomannans and galactolipids.</text>
        <dbReference type="EC" id="3.2.1.22"/>
    </reaction>
</comment>
<dbReference type="CDD" id="cd14791">
    <property type="entry name" value="GH36"/>
    <property type="match status" value="1"/>
</dbReference>
<evidence type="ECO:0000259" key="10">
    <source>
        <dbReference type="Pfam" id="PF16875"/>
    </source>
</evidence>
<evidence type="ECO:0000256" key="4">
    <source>
        <dbReference type="ARBA" id="ARBA00023295"/>
    </source>
</evidence>
<feature type="binding site" evidence="7">
    <location>
        <begin position="465"/>
        <end position="469"/>
    </location>
    <ligand>
        <name>substrate</name>
    </ligand>
</feature>
<name>A0A840PE97_9ACTN</name>
<dbReference type="InterPro" id="IPR013785">
    <property type="entry name" value="Aldolase_TIM"/>
</dbReference>
<dbReference type="Proteomes" id="UP000578449">
    <property type="component" value="Unassembled WGS sequence"/>
</dbReference>
<feature type="active site" description="Nucleophile" evidence="6">
    <location>
        <position position="467"/>
    </location>
</feature>
<organism evidence="11 12">
    <name type="scientific">Thermocatellispora tengchongensis</name>
    <dbReference type="NCBI Taxonomy" id="1073253"/>
    <lineage>
        <taxon>Bacteria</taxon>
        <taxon>Bacillati</taxon>
        <taxon>Actinomycetota</taxon>
        <taxon>Actinomycetes</taxon>
        <taxon>Streptosporangiales</taxon>
        <taxon>Streptosporangiaceae</taxon>
        <taxon>Thermocatellispora</taxon>
    </lineage>
</organism>
<evidence type="ECO:0000256" key="1">
    <source>
        <dbReference type="ARBA" id="ARBA00001255"/>
    </source>
</evidence>
<dbReference type="PANTHER" id="PTHR43053">
    <property type="entry name" value="GLYCOSIDASE FAMILY 31"/>
    <property type="match status" value="1"/>
</dbReference>
<dbReference type="FunFam" id="3.20.20.70:FF:000118">
    <property type="entry name" value="Alpha-galactosidase"/>
    <property type="match status" value="1"/>
</dbReference>
<evidence type="ECO:0000256" key="7">
    <source>
        <dbReference type="PIRSR" id="PIRSR005536-2"/>
    </source>
</evidence>
<evidence type="ECO:0000256" key="5">
    <source>
        <dbReference type="PIRNR" id="PIRNR005536"/>
    </source>
</evidence>
<feature type="binding site" evidence="7">
    <location>
        <position position="432"/>
    </location>
    <ligand>
        <name>substrate</name>
    </ligand>
</feature>
<dbReference type="InterPro" id="IPR031704">
    <property type="entry name" value="Glyco_hydro_36_N"/>
</dbReference>
<evidence type="ECO:0000313" key="12">
    <source>
        <dbReference type="Proteomes" id="UP000578449"/>
    </source>
</evidence>
<evidence type="ECO:0000256" key="8">
    <source>
        <dbReference type="SAM" id="MobiDB-lite"/>
    </source>
</evidence>
<evidence type="ECO:0000256" key="3">
    <source>
        <dbReference type="ARBA" id="ARBA00022801"/>
    </source>
</evidence>
<evidence type="ECO:0000259" key="9">
    <source>
        <dbReference type="Pfam" id="PF16874"/>
    </source>
</evidence>
<dbReference type="Gene3D" id="2.70.98.60">
    <property type="entry name" value="alpha-galactosidase from lactobacil brevis"/>
    <property type="match status" value="1"/>
</dbReference>
<feature type="binding site" evidence="7">
    <location>
        <begin position="355"/>
        <end position="356"/>
    </location>
    <ligand>
        <name>substrate</name>
    </ligand>
</feature>
<dbReference type="PRINTS" id="PR00743">
    <property type="entry name" value="GLHYDRLASE36"/>
</dbReference>
<comment type="similarity">
    <text evidence="5">Belongs to the glycosyl hydrolase.</text>
</comment>
<dbReference type="SUPFAM" id="SSF51445">
    <property type="entry name" value="(Trans)glycosidases"/>
    <property type="match status" value="1"/>
</dbReference>
<dbReference type="GO" id="GO:0004557">
    <property type="term" value="F:alpha-galactosidase activity"/>
    <property type="evidence" value="ECO:0007669"/>
    <property type="project" value="UniProtKB-UniRule"/>
</dbReference>
<feature type="region of interest" description="Disordered" evidence="8">
    <location>
        <begin position="1"/>
        <end position="21"/>
    </location>
</feature>
<keyword evidence="4 5" id="KW-0326">Glycosidase</keyword>
<feature type="domain" description="Glycosyl hydrolase family 36 N-terminal" evidence="10">
    <location>
        <begin position="45"/>
        <end position="281"/>
    </location>
</feature>